<keyword evidence="4" id="KW-1185">Reference proteome</keyword>
<evidence type="ECO:0000313" key="4">
    <source>
        <dbReference type="Proteomes" id="UP000829354"/>
    </source>
</evidence>
<feature type="compositionally biased region" description="Polar residues" evidence="1">
    <location>
        <begin position="202"/>
        <end position="214"/>
    </location>
</feature>
<evidence type="ECO:0000256" key="1">
    <source>
        <dbReference type="SAM" id="MobiDB-lite"/>
    </source>
</evidence>
<feature type="transmembrane region" description="Helical" evidence="2">
    <location>
        <begin position="268"/>
        <end position="288"/>
    </location>
</feature>
<proteinExistence type="predicted"/>
<organism evidence="3 4">
    <name type="scientific">Caenorhabditis briggsae</name>
    <dbReference type="NCBI Taxonomy" id="6238"/>
    <lineage>
        <taxon>Eukaryota</taxon>
        <taxon>Metazoa</taxon>
        <taxon>Ecdysozoa</taxon>
        <taxon>Nematoda</taxon>
        <taxon>Chromadorea</taxon>
        <taxon>Rhabditida</taxon>
        <taxon>Rhabditina</taxon>
        <taxon>Rhabditomorpha</taxon>
        <taxon>Rhabditoidea</taxon>
        <taxon>Rhabditidae</taxon>
        <taxon>Peloderinae</taxon>
        <taxon>Caenorhabditis</taxon>
    </lineage>
</organism>
<gene>
    <name evidence="3" type="ORF">L5515_009555</name>
</gene>
<keyword evidence="2" id="KW-1133">Transmembrane helix</keyword>
<dbReference type="PANTHER" id="PTHR46846">
    <property type="entry name" value="SERPENTINE RECEPTOR, CLASS W-RELATED"/>
    <property type="match status" value="1"/>
</dbReference>
<evidence type="ECO:0000313" key="3">
    <source>
        <dbReference type="EMBL" id="UMM37952.1"/>
    </source>
</evidence>
<reference evidence="3 4" key="1">
    <citation type="submission" date="2022-04" db="EMBL/GenBank/DDBJ databases">
        <title>Chromosome-level reference genomes for two strains of Caenorhabditis briggsae: an improved platform for comparative genomics.</title>
        <authorList>
            <person name="Stevens L."/>
            <person name="Andersen E."/>
        </authorList>
    </citation>
    <scope>NUCLEOTIDE SEQUENCE [LARGE SCALE GENOMIC DNA]</scope>
    <source>
        <strain evidence="3">VX34</strain>
        <tissue evidence="3">Whole-organism</tissue>
    </source>
</reference>
<dbReference type="EMBL" id="CP092624">
    <property type="protein sequence ID" value="UMM37952.1"/>
    <property type="molecule type" value="Genomic_DNA"/>
</dbReference>
<protein>
    <submittedName>
        <fullName evidence="3">Uncharacterized protein</fullName>
    </submittedName>
</protein>
<sequence>MAKKCGLIGTDKKVFSANELTFEQKRNLADFEKTDKKLYAIVTRKLLNFLIDNEDSLATPEHFFKDACEKLKFNKEDAEFLEAGNRYNDMAKKCGQIGIDEEVIPANKLTAKQGLHLDEFCKYCIERMLHADMPQKLLNFLIYNEEPFSKSEGLFEAACEKLETIEKCAKFLEIINVAPTEKSSSAKKYVGAKNSRKCLVSTNQKGASATSTPVSKRDTGKSKNHSSSSICDGYKEEFKTSKLHILVIPTEYTKYQFKQDNLDPFIKFIPTVLYPILTFALLFQLRAIKKKRENVQKNSLSDRSDKTTKLILAMTICLMLSEGLSGLVGLLLKIQAEKFSDPEAVVTVADEEWIALLETLSYICKNLVTFNASTHPFFCFIMSSQYRDTVKAMFCKPKKKNSQTIKVSSASTANRIGLLIQIKTAKLADPSGDFTEEEVEWVALLGTALFICKNLVTFNASTHPFFCFIMSSQYRDTVKAMFCRAKKKKFTTVKVSSASVSSESNKTKSY</sequence>
<keyword evidence="2" id="KW-0812">Transmembrane</keyword>
<feature type="transmembrane region" description="Helical" evidence="2">
    <location>
        <begin position="309"/>
        <end position="332"/>
    </location>
</feature>
<evidence type="ECO:0000256" key="2">
    <source>
        <dbReference type="SAM" id="Phobius"/>
    </source>
</evidence>
<accession>A0AAE9FD68</accession>
<dbReference type="AlphaFoldDB" id="A0AAE9FD68"/>
<name>A0AAE9FD68_CAEBR</name>
<dbReference type="GO" id="GO:0008528">
    <property type="term" value="F:G protein-coupled peptide receptor activity"/>
    <property type="evidence" value="ECO:0007669"/>
    <property type="project" value="InterPro"/>
</dbReference>
<dbReference type="PANTHER" id="PTHR46846:SF2">
    <property type="entry name" value="G-PROTEIN COUPLED RECEPTORS FAMILY 1 PROFILE DOMAIN-CONTAINING PROTEIN"/>
    <property type="match status" value="1"/>
</dbReference>
<dbReference type="Proteomes" id="UP000829354">
    <property type="component" value="Chromosome V"/>
</dbReference>
<dbReference type="InterPro" id="IPR019427">
    <property type="entry name" value="7TM_GPCR_serpentine_rcpt_Srw"/>
</dbReference>
<feature type="region of interest" description="Disordered" evidence="1">
    <location>
        <begin position="202"/>
        <end position="230"/>
    </location>
</feature>
<keyword evidence="2" id="KW-0472">Membrane</keyword>
<dbReference type="Gene3D" id="1.20.1070.10">
    <property type="entry name" value="Rhodopsin 7-helix transmembrane proteins"/>
    <property type="match status" value="2"/>
</dbReference>
<dbReference type="SUPFAM" id="SSF81321">
    <property type="entry name" value="Family A G protein-coupled receptor-like"/>
    <property type="match status" value="2"/>
</dbReference>
<dbReference type="Pfam" id="PF10324">
    <property type="entry name" value="7TM_GPCR_Srw"/>
    <property type="match status" value="2"/>
</dbReference>